<proteinExistence type="predicted"/>
<evidence type="ECO:0000313" key="3">
    <source>
        <dbReference type="Proteomes" id="UP000076842"/>
    </source>
</evidence>
<dbReference type="AlphaFoldDB" id="A0A165EDV4"/>
<feature type="region of interest" description="Disordered" evidence="1">
    <location>
        <begin position="1"/>
        <end position="98"/>
    </location>
</feature>
<feature type="compositionally biased region" description="Low complexity" evidence="1">
    <location>
        <begin position="54"/>
        <end position="73"/>
    </location>
</feature>
<name>A0A165EDV4_9BASI</name>
<protein>
    <submittedName>
        <fullName evidence="2">Uncharacterized protein</fullName>
    </submittedName>
</protein>
<organism evidence="2 3">
    <name type="scientific">Calocera cornea HHB12733</name>
    <dbReference type="NCBI Taxonomy" id="1353952"/>
    <lineage>
        <taxon>Eukaryota</taxon>
        <taxon>Fungi</taxon>
        <taxon>Dikarya</taxon>
        <taxon>Basidiomycota</taxon>
        <taxon>Agaricomycotina</taxon>
        <taxon>Dacrymycetes</taxon>
        <taxon>Dacrymycetales</taxon>
        <taxon>Dacrymycetaceae</taxon>
        <taxon>Calocera</taxon>
    </lineage>
</organism>
<evidence type="ECO:0000313" key="2">
    <source>
        <dbReference type="EMBL" id="KZT54645.1"/>
    </source>
</evidence>
<sequence length="310" mass="33248">MAHTDPPSPGFRCPPSGRERTSAVAFQKHAMTSARLPRSPGKGRGSLSKRVCLPGQARAVPRPAPATRGRTQRSLGRPRTGNTLGKWQTIHPHSARGPPCDVELDAAGRPLMGPGIVQLSASICEHPPTCLFEPEPRNAGSGIRVLARSAHGHLLYCPPLPTGCRFRRAAKIRGFPRLASPRSSACHSLFDVLNASFHRNGPAAVCTHFHFGQPRSGSAGSVEDGPGPSSEHHPVPKRSSQSLRPCPYFSSPVSTAVIPGPGCRCGGHRGVRRCTGYSMLRRRLCIPTLRCLGRTRPLHATRGCITAWPN</sequence>
<accession>A0A165EDV4</accession>
<keyword evidence="3" id="KW-1185">Reference proteome</keyword>
<reference evidence="2 3" key="1">
    <citation type="journal article" date="2016" name="Mol. Biol. Evol.">
        <title>Comparative Genomics of Early-Diverging Mushroom-Forming Fungi Provides Insights into the Origins of Lignocellulose Decay Capabilities.</title>
        <authorList>
            <person name="Nagy L.G."/>
            <person name="Riley R."/>
            <person name="Tritt A."/>
            <person name="Adam C."/>
            <person name="Daum C."/>
            <person name="Floudas D."/>
            <person name="Sun H."/>
            <person name="Yadav J.S."/>
            <person name="Pangilinan J."/>
            <person name="Larsson K.H."/>
            <person name="Matsuura K."/>
            <person name="Barry K."/>
            <person name="Labutti K."/>
            <person name="Kuo R."/>
            <person name="Ohm R.A."/>
            <person name="Bhattacharya S.S."/>
            <person name="Shirouzu T."/>
            <person name="Yoshinaga Y."/>
            <person name="Martin F.M."/>
            <person name="Grigoriev I.V."/>
            <person name="Hibbett D.S."/>
        </authorList>
    </citation>
    <scope>NUCLEOTIDE SEQUENCE [LARGE SCALE GENOMIC DNA]</scope>
    <source>
        <strain evidence="2 3">HHB12733</strain>
    </source>
</reference>
<dbReference type="InParanoid" id="A0A165EDV4"/>
<dbReference type="Proteomes" id="UP000076842">
    <property type="component" value="Unassembled WGS sequence"/>
</dbReference>
<evidence type="ECO:0000256" key="1">
    <source>
        <dbReference type="SAM" id="MobiDB-lite"/>
    </source>
</evidence>
<feature type="region of interest" description="Disordered" evidence="1">
    <location>
        <begin position="217"/>
        <end position="243"/>
    </location>
</feature>
<gene>
    <name evidence="2" type="ORF">CALCODRAFT_379536</name>
</gene>
<dbReference type="EMBL" id="KV424010">
    <property type="protein sequence ID" value="KZT54645.1"/>
    <property type="molecule type" value="Genomic_DNA"/>
</dbReference>